<feature type="chain" id="PRO_5003157080" evidence="1">
    <location>
        <begin position="20"/>
        <end position="232"/>
    </location>
</feature>
<feature type="signal peptide" evidence="1">
    <location>
        <begin position="1"/>
        <end position="19"/>
    </location>
</feature>
<proteinExistence type="predicted"/>
<dbReference type="InParanoid" id="E2B2I1"/>
<name>E2B2I1_HARSA</name>
<evidence type="ECO:0000313" key="2">
    <source>
        <dbReference type="EMBL" id="EFN90096.1"/>
    </source>
</evidence>
<dbReference type="Proteomes" id="UP000008237">
    <property type="component" value="Unassembled WGS sequence"/>
</dbReference>
<keyword evidence="1" id="KW-0732">Signal</keyword>
<organism evidence="3">
    <name type="scientific">Harpegnathos saltator</name>
    <name type="common">Jerdon's jumping ant</name>
    <dbReference type="NCBI Taxonomy" id="610380"/>
    <lineage>
        <taxon>Eukaryota</taxon>
        <taxon>Metazoa</taxon>
        <taxon>Ecdysozoa</taxon>
        <taxon>Arthropoda</taxon>
        <taxon>Hexapoda</taxon>
        <taxon>Insecta</taxon>
        <taxon>Pterygota</taxon>
        <taxon>Neoptera</taxon>
        <taxon>Endopterygota</taxon>
        <taxon>Hymenoptera</taxon>
        <taxon>Apocrita</taxon>
        <taxon>Aculeata</taxon>
        <taxon>Formicoidea</taxon>
        <taxon>Formicidae</taxon>
        <taxon>Ponerinae</taxon>
        <taxon>Ponerini</taxon>
        <taxon>Harpegnathos</taxon>
    </lineage>
</organism>
<protein>
    <submittedName>
        <fullName evidence="2">Uncharacterized protein</fullName>
    </submittedName>
</protein>
<accession>E2B2I1</accession>
<dbReference type="InterPro" id="IPR031734">
    <property type="entry name" value="MBF2"/>
</dbReference>
<reference evidence="2 3" key="1">
    <citation type="journal article" date="2010" name="Science">
        <title>Genomic comparison of the ants Camponotus floridanus and Harpegnathos saltator.</title>
        <authorList>
            <person name="Bonasio R."/>
            <person name="Zhang G."/>
            <person name="Ye C."/>
            <person name="Mutti N.S."/>
            <person name="Fang X."/>
            <person name="Qin N."/>
            <person name="Donahue G."/>
            <person name="Yang P."/>
            <person name="Li Q."/>
            <person name="Li C."/>
            <person name="Zhang P."/>
            <person name="Huang Z."/>
            <person name="Berger S.L."/>
            <person name="Reinberg D."/>
            <person name="Wang J."/>
            <person name="Liebig J."/>
        </authorList>
    </citation>
    <scope>NUCLEOTIDE SEQUENCE [LARGE SCALE GENOMIC DNA]</scope>
    <source>
        <strain evidence="2 3">R22 G/1</strain>
    </source>
</reference>
<gene>
    <name evidence="2" type="ORF">EAI_16090</name>
</gene>
<dbReference type="Pfam" id="PF15868">
    <property type="entry name" value="MBF2"/>
    <property type="match status" value="1"/>
</dbReference>
<keyword evidence="3" id="KW-1185">Reference proteome</keyword>
<dbReference type="OrthoDB" id="7617138at2759"/>
<evidence type="ECO:0000313" key="3">
    <source>
        <dbReference type="Proteomes" id="UP000008237"/>
    </source>
</evidence>
<sequence length="232" mass="26484">MRSLLSTVLCFSMAICVLATNFERGKRQPGDYLSINKIIVKIPIIWKPMETIIDVKCPSNEIITYVRISSIDGIISGIIDGIHFVQLSGDVGTTSILVKARRRWHKKFALTVQGNVFERGERLKDDHCIIDQTILELPNSWEPIPRASIDITCPDVNDVVSYIKISSIKDKEVDFQLFDNDMTSYDIEVRRQLHPVKMSNKERIGYNGNDSTTDNEIWADNDNDRVEREALL</sequence>
<evidence type="ECO:0000256" key="1">
    <source>
        <dbReference type="SAM" id="SignalP"/>
    </source>
</evidence>
<dbReference type="EMBL" id="GL445145">
    <property type="protein sequence ID" value="EFN90096.1"/>
    <property type="molecule type" value="Genomic_DNA"/>
</dbReference>
<dbReference type="AlphaFoldDB" id="E2B2I1"/>